<dbReference type="Proteomes" id="UP000249464">
    <property type="component" value="Unassembled WGS sequence"/>
</dbReference>
<dbReference type="EMBL" id="FQNC01000043">
    <property type="protein sequence ID" value="SGY45802.1"/>
    <property type="molecule type" value="Genomic_DNA"/>
</dbReference>
<gene>
    <name evidence="1" type="primary">BQ5605_C001g00339</name>
    <name evidence="1" type="ORF">BQ5605_C001G00339</name>
</gene>
<reference evidence="1 2" key="1">
    <citation type="submission" date="2016-11" db="EMBL/GenBank/DDBJ databases">
        <authorList>
            <person name="Jaros S."/>
            <person name="Januszkiewicz K."/>
            <person name="Wedrychowicz H."/>
        </authorList>
    </citation>
    <scope>NUCLEOTIDE SEQUENCE [LARGE SCALE GENOMIC DNA]</scope>
</reference>
<evidence type="ECO:0000313" key="1">
    <source>
        <dbReference type="EMBL" id="SGY45802.1"/>
    </source>
</evidence>
<name>A0A2X0M6H6_9BASI</name>
<accession>A0A2X0M6H6</accession>
<organism evidence="1 2">
    <name type="scientific">Microbotryum silenes-dioicae</name>
    <dbReference type="NCBI Taxonomy" id="796604"/>
    <lineage>
        <taxon>Eukaryota</taxon>
        <taxon>Fungi</taxon>
        <taxon>Dikarya</taxon>
        <taxon>Basidiomycota</taxon>
        <taxon>Pucciniomycotina</taxon>
        <taxon>Microbotryomycetes</taxon>
        <taxon>Microbotryales</taxon>
        <taxon>Microbotryaceae</taxon>
        <taxon>Microbotryum</taxon>
    </lineage>
</organism>
<keyword evidence="2" id="KW-1185">Reference proteome</keyword>
<sequence length="157" mass="16513">MGATTIFGRAFGSGTGTPFGFARSRSGLALVVTARLGACRHAQERDIGQRGKVVDDGSVQTVEEIEDDLFAGARRSEIVVVVMIVPRTHWGTQGSANVRSAEAVRQGCAHGKERTGCGRVREGHVACNAVAINVSAVFGLDTEGVPNLARCDARFSV</sequence>
<dbReference type="AlphaFoldDB" id="A0A2X0M6H6"/>
<evidence type="ECO:0000313" key="2">
    <source>
        <dbReference type="Proteomes" id="UP000249464"/>
    </source>
</evidence>
<protein>
    <submittedName>
        <fullName evidence="1">BQ5605_C001g00339 protein</fullName>
    </submittedName>
</protein>
<proteinExistence type="predicted"/>